<sequence>RYGARESGAHGRVAGAAGKGDRGRGGRGHRLDPAAQPPDRGGSHAGHLLRCAADPLRPGRLRGLGGQRLFLGQHAAEPRPHCDGLGGAGLARSGAGEFRARYHRSGGGCLHDALASDRDRGQNQSRMTYLDYQATTPLAPE</sequence>
<protein>
    <submittedName>
        <fullName evidence="2">Uncharacterized protein</fullName>
    </submittedName>
</protein>
<evidence type="ECO:0000256" key="1">
    <source>
        <dbReference type="SAM" id="MobiDB-lite"/>
    </source>
</evidence>
<feature type="non-terminal residue" evidence="2">
    <location>
        <position position="141"/>
    </location>
</feature>
<proteinExistence type="predicted"/>
<feature type="region of interest" description="Disordered" evidence="1">
    <location>
        <begin position="1"/>
        <end position="46"/>
    </location>
</feature>
<feature type="non-terminal residue" evidence="2">
    <location>
        <position position="1"/>
    </location>
</feature>
<organism evidence="2 3">
    <name type="scientific">Staphylococcus aureus</name>
    <dbReference type="NCBI Taxonomy" id="1280"/>
    <lineage>
        <taxon>Bacteria</taxon>
        <taxon>Bacillati</taxon>
        <taxon>Bacillota</taxon>
        <taxon>Bacilli</taxon>
        <taxon>Bacillales</taxon>
        <taxon>Staphylococcaceae</taxon>
        <taxon>Staphylococcus</taxon>
    </lineage>
</organism>
<reference evidence="2 3" key="1">
    <citation type="submission" date="2015-01" db="EMBL/GenBank/DDBJ databases">
        <title>Characterization of Swiss Staphylococcus aureus strains involved in food poisoning.</title>
        <authorList>
            <person name="Crovadore J."/>
            <person name="Chablais R."/>
            <person name="Tonacini J."/>
            <person name="Schnyder B."/>
            <person name="Lefort F."/>
        </authorList>
    </citation>
    <scope>NUCLEOTIDE SEQUENCE [LARGE SCALE GENOMIC DNA]</scope>
    <source>
        <strain evidence="2 3">SA-120</strain>
    </source>
</reference>
<feature type="compositionally biased region" description="Basic and acidic residues" evidence="1">
    <location>
        <begin position="19"/>
        <end position="32"/>
    </location>
</feature>
<dbReference type="EMBL" id="JXIG01000275">
    <property type="protein sequence ID" value="KIU01509.1"/>
    <property type="molecule type" value="Genomic_DNA"/>
</dbReference>
<comment type="caution">
    <text evidence="2">The sequence shown here is derived from an EMBL/GenBank/DDBJ whole genome shotgun (WGS) entry which is preliminary data.</text>
</comment>
<name>A0AA40JR98_STAAU</name>
<dbReference type="AlphaFoldDB" id="A0AA40JR98"/>
<evidence type="ECO:0000313" key="3">
    <source>
        <dbReference type="Proteomes" id="UP000032274"/>
    </source>
</evidence>
<accession>A0AA40JR98</accession>
<gene>
    <name evidence="2" type="ORF">QU38_01255</name>
</gene>
<feature type="region of interest" description="Disordered" evidence="1">
    <location>
        <begin position="113"/>
        <end position="141"/>
    </location>
</feature>
<evidence type="ECO:0000313" key="2">
    <source>
        <dbReference type="EMBL" id="KIU01509.1"/>
    </source>
</evidence>
<dbReference type="Proteomes" id="UP000032274">
    <property type="component" value="Unassembled WGS sequence"/>
</dbReference>